<reference evidence="1 2" key="1">
    <citation type="submission" date="2019-07" db="EMBL/GenBank/DDBJ databases">
        <authorList>
            <person name="Kim J."/>
        </authorList>
    </citation>
    <scope>NUCLEOTIDE SEQUENCE [LARGE SCALE GENOMIC DNA]</scope>
    <source>
        <strain evidence="1 2">JC52</strain>
    </source>
</reference>
<evidence type="ECO:0000313" key="2">
    <source>
        <dbReference type="Proteomes" id="UP000317036"/>
    </source>
</evidence>
<proteinExistence type="predicted"/>
<dbReference type="RefSeq" id="WP_144855356.1">
    <property type="nucleotide sequence ID" value="NZ_VNJI01000119.1"/>
</dbReference>
<protein>
    <submittedName>
        <fullName evidence="1">Transposase</fullName>
    </submittedName>
</protein>
<dbReference type="Proteomes" id="UP000317036">
    <property type="component" value="Unassembled WGS sequence"/>
</dbReference>
<comment type="caution">
    <text evidence="1">The sequence shown here is derived from an EMBL/GenBank/DDBJ whole genome shotgun (WGS) entry which is preliminary data.</text>
</comment>
<dbReference type="OrthoDB" id="2522027at2"/>
<dbReference type="AlphaFoldDB" id="A0A559JB18"/>
<sequence>MRPKDRIVPEKTIYFRPEITNCPHCEAKLTRAHAAWKKKIATLQGVIFAWSMSYRCPNRQCLHFGALYRSAEAEKLCMKFTTYGFDVLCLVGELRFKHHMTRQEIADELNRLGVKTTDRNAQMLYERYLALLGASVDQHVREVLKSVSEQNGGLLLSMDGVQPEKGNETLYVIREVFSGTVLSAKNLKSSSSEELQNLIRPIVELGYPIIGIVSDGQQSIRLAFETLLPHVPYQYCQYHYLKDIAKPVVDLDRKLKTEIKKNLRGIREIERKIESQNSVETEVAKGYIAAVRSLLLEDGNPPLDLPGMRIYQNAKAIQASLEQCLSKKGALHTPGHRQNIQ</sequence>
<accession>A0A559JB18</accession>
<evidence type="ECO:0000313" key="1">
    <source>
        <dbReference type="EMBL" id="TVX97051.1"/>
    </source>
</evidence>
<name>A0A559JB18_9BACL</name>
<dbReference type="EMBL" id="VNJI01000119">
    <property type="protein sequence ID" value="TVX97051.1"/>
    <property type="molecule type" value="Genomic_DNA"/>
</dbReference>
<gene>
    <name evidence="1" type="ORF">FPZ49_35260</name>
</gene>
<keyword evidence="2" id="KW-1185">Reference proteome</keyword>
<organism evidence="1 2">
    <name type="scientific">Paenibacillus cremeus</name>
    <dbReference type="NCBI Taxonomy" id="2163881"/>
    <lineage>
        <taxon>Bacteria</taxon>
        <taxon>Bacillati</taxon>
        <taxon>Bacillota</taxon>
        <taxon>Bacilli</taxon>
        <taxon>Bacillales</taxon>
        <taxon>Paenibacillaceae</taxon>
        <taxon>Paenibacillus</taxon>
    </lineage>
</organism>